<keyword evidence="5" id="KW-1185">Reference proteome</keyword>
<proteinExistence type="predicted"/>
<feature type="compositionally biased region" description="Polar residues" evidence="1">
    <location>
        <begin position="488"/>
        <end position="511"/>
    </location>
</feature>
<feature type="region of interest" description="Disordered" evidence="1">
    <location>
        <begin position="362"/>
        <end position="392"/>
    </location>
</feature>
<feature type="region of interest" description="Disordered" evidence="1">
    <location>
        <begin position="487"/>
        <end position="558"/>
    </location>
</feature>
<feature type="region of interest" description="Disordered" evidence="1">
    <location>
        <begin position="304"/>
        <end position="342"/>
    </location>
</feature>
<dbReference type="Pfam" id="PF12295">
    <property type="entry name" value="Symplekin_C"/>
    <property type="match status" value="1"/>
</dbReference>
<dbReference type="PANTHER" id="PTHR47184:SF3">
    <property type="entry name" value="PHOSPHATIDYLINOSITOL 3-AND 4-KINASE FAMILY PROTEIN-RELATED"/>
    <property type="match status" value="1"/>
</dbReference>
<organism evidence="4 5">
    <name type="scientific">Canna indica</name>
    <name type="common">Indian-shot</name>
    <dbReference type="NCBI Taxonomy" id="4628"/>
    <lineage>
        <taxon>Eukaryota</taxon>
        <taxon>Viridiplantae</taxon>
        <taxon>Streptophyta</taxon>
        <taxon>Embryophyta</taxon>
        <taxon>Tracheophyta</taxon>
        <taxon>Spermatophyta</taxon>
        <taxon>Magnoliopsida</taxon>
        <taxon>Liliopsida</taxon>
        <taxon>Zingiberales</taxon>
        <taxon>Cannaceae</taxon>
        <taxon>Canna</taxon>
    </lineage>
</organism>
<accession>A0AAQ3QGA6</accession>
<feature type="domain" description="Symplekin C-terminal" evidence="3">
    <location>
        <begin position="1075"/>
        <end position="1253"/>
    </location>
</feature>
<dbReference type="EMBL" id="CP136895">
    <property type="protein sequence ID" value="WOL11751.1"/>
    <property type="molecule type" value="Genomic_DNA"/>
</dbReference>
<feature type="domain" description="Symplekin/Pta1 N-terminal" evidence="2">
    <location>
        <begin position="70"/>
        <end position="282"/>
    </location>
</feature>
<protein>
    <recommendedName>
        <fullName evidence="6">Symplekin</fullName>
    </recommendedName>
</protein>
<feature type="compositionally biased region" description="Basic and acidic residues" evidence="1">
    <location>
        <begin position="513"/>
        <end position="529"/>
    </location>
</feature>
<evidence type="ECO:0000256" key="1">
    <source>
        <dbReference type="SAM" id="MobiDB-lite"/>
    </source>
</evidence>
<feature type="compositionally biased region" description="Polar residues" evidence="1">
    <location>
        <begin position="382"/>
        <end position="392"/>
    </location>
</feature>
<evidence type="ECO:0000259" key="2">
    <source>
        <dbReference type="Pfam" id="PF11935"/>
    </source>
</evidence>
<feature type="compositionally biased region" description="Polar residues" evidence="1">
    <location>
        <begin position="632"/>
        <end position="643"/>
    </location>
</feature>
<feature type="compositionally biased region" description="Basic and acidic residues" evidence="1">
    <location>
        <begin position="304"/>
        <end position="315"/>
    </location>
</feature>
<dbReference type="Pfam" id="PF11935">
    <property type="entry name" value="SYMPK_PTA1_N"/>
    <property type="match status" value="1"/>
</dbReference>
<feature type="compositionally biased region" description="Polar residues" evidence="1">
    <location>
        <begin position="543"/>
        <end position="558"/>
    </location>
</feature>
<evidence type="ECO:0000313" key="4">
    <source>
        <dbReference type="EMBL" id="WOL11751.1"/>
    </source>
</evidence>
<reference evidence="4 5" key="1">
    <citation type="submission" date="2023-10" db="EMBL/GenBank/DDBJ databases">
        <title>Chromosome-scale genome assembly provides insights into flower coloration mechanisms of Canna indica.</title>
        <authorList>
            <person name="Li C."/>
        </authorList>
    </citation>
    <scope>NUCLEOTIDE SEQUENCE [LARGE SCALE GENOMIC DNA]</scope>
    <source>
        <tissue evidence="4">Flower</tissue>
    </source>
</reference>
<name>A0AAQ3QGA6_9LILI</name>
<evidence type="ECO:0000313" key="5">
    <source>
        <dbReference type="Proteomes" id="UP001327560"/>
    </source>
</evidence>
<dbReference type="Gene3D" id="1.25.10.10">
    <property type="entry name" value="Leucine-rich Repeat Variant"/>
    <property type="match status" value="1"/>
</dbReference>
<feature type="region of interest" description="Disordered" evidence="1">
    <location>
        <begin position="1"/>
        <end position="31"/>
    </location>
</feature>
<sequence>MAPEDAGRMPGAGDGFGAPSEGPSAPPEPALGVSRDSLRALELLKDLGSKVSEESIMLMPNLLSALRHQDPFVVKQSIASGTTLFGAVLEEIALQLHGSGKIEHWLEEMWSWMVQFKEAVCGILMEPRSIGIKVLALKFIEACILYFTRDEEYGVSLTEGKYRRFNVSFLTSGNSILNPAVLEIEADKTVDLLLDTLQVVDTLCGSLVIAVINSLAAIAKNRPLRYKIILSALLAFDPNFESQKGGHVSSIRYCLRTAFVGFLRCNHPSFTESREKIMRALRAISPGESADQIIRQLERMSRTMDRASHDIRAGKSDQLPIQESVSGDHVRNKTARPPSDAITEALPAKRLRLDTPLHTAHSSQLASILPDDDDDNGHDDYSPSTSLAGSDSTPAEKMIAMIGALLAEGERGAESLELLISNIHADLMADIVIETMKHLPKNLMALPVRHNNAPSNEETSLPSISSQIVSSSTTNISLPASSLPFEPASSSVGTNGVSVLTPDASSVSNLSAEAKRDPRRDPRRLDPRRSVAFGSQYPASVKLENSNDVQPGPSHLSSKPVSILESIKVEHPSVPLASKPEAEPSEIADAQTICKIQSTEALELQDDSMKMEQSLDVDTSPNLEISPIQSVEEQLTASTSSDVSAGDGVGDNLPESDEFSSPDIKSLVPEDSCHDLGTHPPYVDLIDEQKREMYRSAITRIIEDLKQIGVTESGQASLPLLARLVAQTGADDDILKFLEEHIVLGYHHHKGLDLAIHVLYHMHAIVISESDDCSSSAASSYEKFLLGVAKALLDSLPSTDKSFSKLLGEAPFLPDSSLKLLEDLCHSNVYENHLGETRDGDRVTQGLFAVWSLILGRPTYRQACLDIALKCALHSQEEVRAKAIRLVANKLYPLNYASDIIEQFAISMLLSVIDQKSSEADNNTIDSNEQQTEFTGQDKFYGGSQIPEPAASENDSIKDSQSFLLRIPTISLSQAQQHASLFFALCSKKPRLLELVFNIYGRAPKAVKQSIHHHIPGLVKNLGSSYSELLRLISDPPEGSKNLIVLVLETLTEESTPSAGLITAVKHLYETKLKDASILIPMLSSFSKNEVLPIFSRLVDLPLEKFQAALARILQGSAHTGPALTPTEVLIAIHDINPQKDGVALKKITDACTACFEQRIVFTQHVLAKSLSHLVEQVPLPLLFMRTVIQAIDAFPTLVDFVMGILTKLVTKQIWKSPKLWVGFLKCAAQTQPRSFPVLLQLPPPHLESALNKHPNLRIPLAAHANQPNTRSSLSWQTLKVLGLLDEAQQAPISSVTTALQASDTNSSIHGTALT</sequence>
<dbReference type="Proteomes" id="UP001327560">
    <property type="component" value="Chromosome 6"/>
</dbReference>
<dbReference type="InterPro" id="IPR022075">
    <property type="entry name" value="Symplekin_C"/>
</dbReference>
<dbReference type="PANTHER" id="PTHR47184">
    <property type="entry name" value="PHOSPHATIDYLINOSITOL 3-AND 4-KINASE FAMILY PROTEIN-RELATED"/>
    <property type="match status" value="1"/>
</dbReference>
<dbReference type="InterPro" id="IPR011989">
    <property type="entry name" value="ARM-like"/>
</dbReference>
<evidence type="ECO:0008006" key="6">
    <source>
        <dbReference type="Google" id="ProtNLM"/>
    </source>
</evidence>
<gene>
    <name evidence="4" type="ORF">Cni_G20515</name>
</gene>
<evidence type="ECO:0000259" key="3">
    <source>
        <dbReference type="Pfam" id="PF12295"/>
    </source>
</evidence>
<feature type="region of interest" description="Disordered" evidence="1">
    <location>
        <begin position="632"/>
        <end position="681"/>
    </location>
</feature>
<dbReference type="InterPro" id="IPR032460">
    <property type="entry name" value="Symplekin/Pta1_N"/>
</dbReference>